<name>A0A1Q2MCU4_9BACT</name>
<evidence type="ECO:0000313" key="2">
    <source>
        <dbReference type="Proteomes" id="UP000188181"/>
    </source>
</evidence>
<sequence>MKDFYDVHQLAQEFTFEGTVIKDAIRLTFEKRKTLIPTELPIAFTQRFYDDPVKQIQWNAFINKNCLELVDFSSVVEKIKTFIQPVFSAINKSETFDCTWYPGERWV</sequence>
<keyword evidence="2" id="KW-1185">Reference proteome</keyword>
<evidence type="ECO:0000313" key="1">
    <source>
        <dbReference type="EMBL" id="AQQ70526.1"/>
    </source>
</evidence>
<protein>
    <submittedName>
        <fullName evidence="1">Uncharacterized protein</fullName>
    </submittedName>
</protein>
<dbReference type="InterPro" id="IPR014942">
    <property type="entry name" value="AbiEii"/>
</dbReference>
<dbReference type="Pfam" id="PF08843">
    <property type="entry name" value="AbiEii"/>
    <property type="match status" value="1"/>
</dbReference>
<reference evidence="2" key="1">
    <citation type="submission" date="2017-02" db="EMBL/GenBank/DDBJ databases">
        <title>Comparative genomics and description of representatives of a novel lineage of planctomycetes thriving in anoxic sediments.</title>
        <authorList>
            <person name="Spring S."/>
            <person name="Bunk B."/>
            <person name="Sproer C."/>
        </authorList>
    </citation>
    <scope>NUCLEOTIDE SEQUENCE [LARGE SCALE GENOMIC DNA]</scope>
    <source>
        <strain evidence="2">SM-Chi-D1</strain>
    </source>
</reference>
<dbReference type="EMBL" id="CP019646">
    <property type="protein sequence ID" value="AQQ70526.1"/>
    <property type="molecule type" value="Genomic_DNA"/>
</dbReference>
<dbReference type="STRING" id="1851148.SMSP2_00878"/>
<dbReference type="Proteomes" id="UP000188181">
    <property type="component" value="Chromosome"/>
</dbReference>
<organism evidence="1 2">
    <name type="scientific">Limihaloglobus sulfuriphilus</name>
    <dbReference type="NCBI Taxonomy" id="1851148"/>
    <lineage>
        <taxon>Bacteria</taxon>
        <taxon>Pseudomonadati</taxon>
        <taxon>Planctomycetota</taxon>
        <taxon>Phycisphaerae</taxon>
        <taxon>Sedimentisphaerales</taxon>
        <taxon>Sedimentisphaeraceae</taxon>
        <taxon>Limihaloglobus</taxon>
    </lineage>
</organism>
<accession>A0A1Q2MCU4</accession>
<dbReference type="KEGG" id="pbas:SMSP2_00878"/>
<proteinExistence type="predicted"/>
<dbReference type="RefSeq" id="WP_222566402.1">
    <property type="nucleotide sequence ID" value="NZ_CP019646.1"/>
</dbReference>
<dbReference type="AlphaFoldDB" id="A0A1Q2MCU4"/>
<gene>
    <name evidence="1" type="ORF">SMSP2_00878</name>
</gene>